<comment type="caution">
    <text evidence="3">The sequence shown here is derived from an EMBL/GenBank/DDBJ whole genome shotgun (WGS) entry which is preliminary data.</text>
</comment>
<reference evidence="3" key="1">
    <citation type="submission" date="2023-01" db="EMBL/GenBank/DDBJ databases">
        <title>The chitinases involved in constricting ring structure development in the nematode-trapping fungus Drechslerella dactyloides.</title>
        <authorList>
            <person name="Wang R."/>
            <person name="Zhang L."/>
            <person name="Tang P."/>
            <person name="Li S."/>
            <person name="Liang L."/>
        </authorList>
    </citation>
    <scope>NUCLEOTIDE SEQUENCE</scope>
    <source>
        <strain evidence="3">YMF1.00031</strain>
    </source>
</reference>
<gene>
    <name evidence="3" type="ORF">Dda_9087</name>
</gene>
<keyword evidence="4" id="KW-1185">Reference proteome</keyword>
<dbReference type="Pfam" id="PF07859">
    <property type="entry name" value="Abhydrolase_3"/>
    <property type="match status" value="1"/>
</dbReference>
<evidence type="ECO:0000256" key="1">
    <source>
        <dbReference type="SAM" id="MobiDB-lite"/>
    </source>
</evidence>
<feature type="compositionally biased region" description="Polar residues" evidence="1">
    <location>
        <begin position="534"/>
        <end position="543"/>
    </location>
</feature>
<organism evidence="3 4">
    <name type="scientific">Drechslerella dactyloides</name>
    <name type="common">Nematode-trapping fungus</name>
    <name type="synonym">Arthrobotrys dactyloides</name>
    <dbReference type="NCBI Taxonomy" id="74499"/>
    <lineage>
        <taxon>Eukaryota</taxon>
        <taxon>Fungi</taxon>
        <taxon>Dikarya</taxon>
        <taxon>Ascomycota</taxon>
        <taxon>Pezizomycotina</taxon>
        <taxon>Orbiliomycetes</taxon>
        <taxon>Orbiliales</taxon>
        <taxon>Orbiliaceae</taxon>
        <taxon>Drechslerella</taxon>
    </lineage>
</organism>
<evidence type="ECO:0000313" key="4">
    <source>
        <dbReference type="Proteomes" id="UP001221413"/>
    </source>
</evidence>
<feature type="region of interest" description="Disordered" evidence="1">
    <location>
        <begin position="526"/>
        <end position="571"/>
    </location>
</feature>
<protein>
    <recommendedName>
        <fullName evidence="2">Alpha/beta hydrolase fold-3 domain-containing protein</fullName>
    </recommendedName>
</protein>
<dbReference type="EMBL" id="JAQGDS010000014">
    <property type="protein sequence ID" value="KAJ6256252.1"/>
    <property type="molecule type" value="Genomic_DNA"/>
</dbReference>
<sequence>MTPSQQSDGELRMLLENLQSSWITQHAYHWLKEFSSRCQISSRPNTNRLALFSPGLSTIRMIPPRHHPVAIPIAPFLPTARSIEFRSRLWLGRRLGFGPLRRHQSSGSSPYPPRFPNNLYEFYHPQYVAFYTNHLAGKPRYNPFDQLDGGDLRQYPCLRDYQRYSPVAKKVTCEDIVLPRNAAGSILLRVYRSSETTSQSPIILYLPSRGTNPIITTNEHHVVAYLSQLTRATVVSVGYRISQPFPLSLHDALAALDWVRRQMHTVNLETYAENLSGRLLAVLGTGIGGSLAMSIGITEGRESGIIAAGAWTPIVDWAFDPLPGISESELSSLPRSIDRLGQHIQEYRDLGFGNDDAITLNSLKELPGSYLEEMGLSHTILSTFSPLSDNPFLATEDLKYLRSRYLATAEDFTDPFVSPLYWFSSSGVNIWTELLSIIEDTKLADPEHTPRWIDELQRYWFKRRLRKPKSYPPLDLIGKLTVPAMRIVNGDGDILHRQIGEFVGAARASLYPQKPRTIDDLLKEESDDLDPRNHITSGSQSVQGLPRPTTADGILSSTHYSPELPPARKHEEAEEVFASAACSSSESSFGDFFIQHVVKKKAGHCFITAAAEISDGVEEAENMAAWLTGVFDLEPKRASRWKARKEQIGKVVEQLAMERRRRRLLK</sequence>
<dbReference type="SUPFAM" id="SSF53474">
    <property type="entry name" value="alpha/beta-Hydrolases"/>
    <property type="match status" value="1"/>
</dbReference>
<dbReference type="InterPro" id="IPR013094">
    <property type="entry name" value="AB_hydrolase_3"/>
</dbReference>
<accession>A0AAD6NFK2</accession>
<dbReference type="Gene3D" id="3.40.50.1820">
    <property type="entry name" value="alpha/beta hydrolase"/>
    <property type="match status" value="1"/>
</dbReference>
<name>A0AAD6NFK2_DREDA</name>
<dbReference type="Proteomes" id="UP001221413">
    <property type="component" value="Unassembled WGS sequence"/>
</dbReference>
<dbReference type="GO" id="GO:0016787">
    <property type="term" value="F:hydrolase activity"/>
    <property type="evidence" value="ECO:0007669"/>
    <property type="project" value="InterPro"/>
</dbReference>
<dbReference type="InterPro" id="IPR029058">
    <property type="entry name" value="AB_hydrolase_fold"/>
</dbReference>
<dbReference type="AlphaFoldDB" id="A0AAD6NFK2"/>
<feature type="domain" description="Alpha/beta hydrolase fold-3" evidence="2">
    <location>
        <begin position="219"/>
        <end position="317"/>
    </location>
</feature>
<evidence type="ECO:0000259" key="2">
    <source>
        <dbReference type="Pfam" id="PF07859"/>
    </source>
</evidence>
<proteinExistence type="predicted"/>
<evidence type="ECO:0000313" key="3">
    <source>
        <dbReference type="EMBL" id="KAJ6256252.1"/>
    </source>
</evidence>